<gene>
    <name evidence="1 3" type="ORF">BDZ99DRAFT_283704</name>
</gene>
<accession>A0A6A6YSP1</accession>
<evidence type="ECO:0000313" key="3">
    <source>
        <dbReference type="RefSeq" id="XP_033578906.1"/>
    </source>
</evidence>
<proteinExistence type="predicted"/>
<dbReference type="EMBL" id="MU003698">
    <property type="protein sequence ID" value="KAF2811942.1"/>
    <property type="molecule type" value="Genomic_DNA"/>
</dbReference>
<keyword evidence="2" id="KW-1185">Reference proteome</keyword>
<reference evidence="3" key="2">
    <citation type="submission" date="2020-04" db="EMBL/GenBank/DDBJ databases">
        <authorList>
            <consortium name="NCBI Genome Project"/>
        </authorList>
    </citation>
    <scope>NUCLEOTIDE SEQUENCE</scope>
    <source>
        <strain evidence="3">CBS 304.34</strain>
    </source>
</reference>
<dbReference type="GeneID" id="54454915"/>
<sequence>MRRSFLLTPPLHSSEKWETARAVLRRHTSNFSNRMSPLLHQFMKFSLGKGKKNRTLDAPKSEAASAHPEREEIICKNCSDLDFSALTIAPHRYDGTSYIARKSDGLVVWHWKGDKSCESCKWLQELAHEAETHREQRVPDRIKLVSLQGSNSNVLTLCSVSRYYSLYAPKEVE</sequence>
<dbReference type="RefSeq" id="XP_033578906.1">
    <property type="nucleotide sequence ID" value="XM_033714022.1"/>
</dbReference>
<reference evidence="1 3" key="1">
    <citation type="journal article" date="2020" name="Stud. Mycol.">
        <title>101 Dothideomycetes genomes: a test case for predicting lifestyles and emergence of pathogens.</title>
        <authorList>
            <person name="Haridas S."/>
            <person name="Albert R."/>
            <person name="Binder M."/>
            <person name="Bloem J."/>
            <person name="Labutti K."/>
            <person name="Salamov A."/>
            <person name="Andreopoulos B."/>
            <person name="Baker S."/>
            <person name="Barry K."/>
            <person name="Bills G."/>
            <person name="Bluhm B."/>
            <person name="Cannon C."/>
            <person name="Castanera R."/>
            <person name="Culley D."/>
            <person name="Daum C."/>
            <person name="Ezra D."/>
            <person name="Gonzalez J."/>
            <person name="Henrissat B."/>
            <person name="Kuo A."/>
            <person name="Liang C."/>
            <person name="Lipzen A."/>
            <person name="Lutzoni F."/>
            <person name="Magnuson J."/>
            <person name="Mondo S."/>
            <person name="Nolan M."/>
            <person name="Ohm R."/>
            <person name="Pangilinan J."/>
            <person name="Park H.-J."/>
            <person name="Ramirez L."/>
            <person name="Alfaro M."/>
            <person name="Sun H."/>
            <person name="Tritt A."/>
            <person name="Yoshinaga Y."/>
            <person name="Zwiers L.-H."/>
            <person name="Turgeon B."/>
            <person name="Goodwin S."/>
            <person name="Spatafora J."/>
            <person name="Crous P."/>
            <person name="Grigoriev I."/>
        </authorList>
    </citation>
    <scope>NUCLEOTIDE SEQUENCE</scope>
    <source>
        <strain evidence="1 3">CBS 304.34</strain>
    </source>
</reference>
<dbReference type="Proteomes" id="UP000504636">
    <property type="component" value="Unplaced"/>
</dbReference>
<name>A0A6A6YSP1_9PEZI</name>
<reference evidence="3" key="3">
    <citation type="submission" date="2025-04" db="UniProtKB">
        <authorList>
            <consortium name="RefSeq"/>
        </authorList>
    </citation>
    <scope>IDENTIFICATION</scope>
    <source>
        <strain evidence="3">CBS 304.34</strain>
    </source>
</reference>
<dbReference type="AlphaFoldDB" id="A0A6A6YSP1"/>
<organism evidence="1">
    <name type="scientific">Mytilinidion resinicola</name>
    <dbReference type="NCBI Taxonomy" id="574789"/>
    <lineage>
        <taxon>Eukaryota</taxon>
        <taxon>Fungi</taxon>
        <taxon>Dikarya</taxon>
        <taxon>Ascomycota</taxon>
        <taxon>Pezizomycotina</taxon>
        <taxon>Dothideomycetes</taxon>
        <taxon>Pleosporomycetidae</taxon>
        <taxon>Mytilinidiales</taxon>
        <taxon>Mytilinidiaceae</taxon>
        <taxon>Mytilinidion</taxon>
    </lineage>
</organism>
<protein>
    <submittedName>
        <fullName evidence="1 3">Uncharacterized protein</fullName>
    </submittedName>
</protein>
<evidence type="ECO:0000313" key="1">
    <source>
        <dbReference type="EMBL" id="KAF2811942.1"/>
    </source>
</evidence>
<evidence type="ECO:0000313" key="2">
    <source>
        <dbReference type="Proteomes" id="UP000504636"/>
    </source>
</evidence>